<comment type="caution">
    <text evidence="1">The sequence shown here is derived from an EMBL/GenBank/DDBJ whole genome shotgun (WGS) entry which is preliminary data.</text>
</comment>
<sequence length="246" mass="27482">MKKPIIAITSDISRFSSMSSNDQAIDYAPRDIIRAIYKVGGIPIILPSPTYVEDTNFEALLSTFDGLLIPGGPDIDPKFFKEEAIPEIGATFYERDQFEIPLIQEAQKYGKAILGICRGIQAINIACGGNVYQDLAKQYSNLKIKHRQSPTEGSFPTHKIKVEKDSRLAKIVGYESFVNSRHHQAVKDLGKNLKITATSSDGVIEGIESKNSDRILAVQWHPESMWQVFPDQLKLFEDLIKRAATN</sequence>
<dbReference type="PANTHER" id="PTHR43235:SF1">
    <property type="entry name" value="GLUTAMINE AMIDOTRANSFERASE PB2B2.05-RELATED"/>
    <property type="match status" value="1"/>
</dbReference>
<dbReference type="InterPro" id="IPR011697">
    <property type="entry name" value="Peptidase_C26"/>
</dbReference>
<gene>
    <name evidence="1" type="ORF">OENOO_05001</name>
</gene>
<organism evidence="1 2">
    <name type="scientific">Oenococcus oeni ATCC BAA-1163</name>
    <dbReference type="NCBI Taxonomy" id="379360"/>
    <lineage>
        <taxon>Bacteria</taxon>
        <taxon>Bacillati</taxon>
        <taxon>Bacillota</taxon>
        <taxon>Bacilli</taxon>
        <taxon>Lactobacillales</taxon>
        <taxon>Lactobacillaceae</taxon>
        <taxon>Oenococcus</taxon>
    </lineage>
</organism>
<evidence type="ECO:0000313" key="2">
    <source>
        <dbReference type="Proteomes" id="UP000003346"/>
    </source>
</evidence>
<dbReference type="PANTHER" id="PTHR43235">
    <property type="entry name" value="GLUTAMINE AMIDOTRANSFERASE PB2B2.05-RELATED"/>
    <property type="match status" value="1"/>
</dbReference>
<dbReference type="GO" id="GO:0033969">
    <property type="term" value="F:gamma-glutamyl-gamma-aminobutyrate hydrolase activity"/>
    <property type="evidence" value="ECO:0007669"/>
    <property type="project" value="TreeGrafter"/>
</dbReference>
<keyword evidence="1" id="KW-0315">Glutamine amidotransferase</keyword>
<dbReference type="InterPro" id="IPR044668">
    <property type="entry name" value="PuuD-like"/>
</dbReference>
<feature type="non-terminal residue" evidence="1">
    <location>
        <position position="246"/>
    </location>
</feature>
<dbReference type="SUPFAM" id="SSF52317">
    <property type="entry name" value="Class I glutamine amidotransferase-like"/>
    <property type="match status" value="1"/>
</dbReference>
<dbReference type="PROSITE" id="PS51273">
    <property type="entry name" value="GATASE_TYPE_1"/>
    <property type="match status" value="1"/>
</dbReference>
<name>A0NHE0_OENOE</name>
<dbReference type="AlphaFoldDB" id="A0NHE0"/>
<dbReference type="Pfam" id="PF07722">
    <property type="entry name" value="Peptidase_C26"/>
    <property type="match status" value="1"/>
</dbReference>
<proteinExistence type="predicted"/>
<dbReference type="EMBL" id="AAUV01000003">
    <property type="protein sequence ID" value="EAV40087.1"/>
    <property type="molecule type" value="Genomic_DNA"/>
</dbReference>
<keyword evidence="1" id="KW-0808">Transferase</keyword>
<protein>
    <submittedName>
        <fullName evidence="1">Glutamine amidotransferase</fullName>
    </submittedName>
</protein>
<dbReference type="Gene3D" id="3.40.50.880">
    <property type="match status" value="1"/>
</dbReference>
<dbReference type="InterPro" id="IPR029062">
    <property type="entry name" value="Class_I_gatase-like"/>
</dbReference>
<dbReference type="GO" id="GO:0006598">
    <property type="term" value="P:polyamine catabolic process"/>
    <property type="evidence" value="ECO:0007669"/>
    <property type="project" value="TreeGrafter"/>
</dbReference>
<dbReference type="GO" id="GO:0016740">
    <property type="term" value="F:transferase activity"/>
    <property type="evidence" value="ECO:0007669"/>
    <property type="project" value="UniProtKB-KW"/>
</dbReference>
<dbReference type="GO" id="GO:0005829">
    <property type="term" value="C:cytosol"/>
    <property type="evidence" value="ECO:0007669"/>
    <property type="project" value="TreeGrafter"/>
</dbReference>
<reference evidence="1 2" key="1">
    <citation type="submission" date="2006-11" db="EMBL/GenBank/DDBJ databases">
        <authorList>
            <consortium name="Laboratoire de Microbiologie (Universite Bourgogne)"/>
            <consortium name="GENOME Express"/>
            <consortium name="UMR Oenologie Ampelologie (Universite Bordeaux 2)"/>
            <person name="Guzzo J."/>
        </authorList>
    </citation>
    <scope>NUCLEOTIDE SEQUENCE [LARGE SCALE GENOMIC DNA]</scope>
    <source>
        <strain evidence="1 2">ATCC BAA-1163</strain>
    </source>
</reference>
<dbReference type="CDD" id="cd01745">
    <property type="entry name" value="GATase1_2"/>
    <property type="match status" value="1"/>
</dbReference>
<dbReference type="Proteomes" id="UP000003346">
    <property type="component" value="Unassembled WGS sequence"/>
</dbReference>
<evidence type="ECO:0000313" key="1">
    <source>
        <dbReference type="EMBL" id="EAV40087.1"/>
    </source>
</evidence>
<dbReference type="HOGENOM" id="CLU_030756_2_1_9"/>
<accession>A0NHE0</accession>